<name>X1HGF2_9ZZZZ</name>
<dbReference type="GO" id="GO:0006265">
    <property type="term" value="P:DNA topological change"/>
    <property type="evidence" value="ECO:0007669"/>
    <property type="project" value="InterPro"/>
</dbReference>
<dbReference type="GO" id="GO:0009330">
    <property type="term" value="C:DNA topoisomerase type II (double strand cut, ATP-hydrolyzing) complex"/>
    <property type="evidence" value="ECO:0007669"/>
    <property type="project" value="TreeGrafter"/>
</dbReference>
<dbReference type="AlphaFoldDB" id="X1HGF2"/>
<feature type="non-terminal residue" evidence="1">
    <location>
        <position position="1"/>
    </location>
</feature>
<organism evidence="1">
    <name type="scientific">marine sediment metagenome</name>
    <dbReference type="NCBI Taxonomy" id="412755"/>
    <lineage>
        <taxon>unclassified sequences</taxon>
        <taxon>metagenomes</taxon>
        <taxon>ecological metagenomes</taxon>
    </lineage>
</organism>
<dbReference type="SUPFAM" id="SSF101904">
    <property type="entry name" value="GyrA/ParC C-terminal domain-like"/>
    <property type="match status" value="1"/>
</dbReference>
<reference evidence="1" key="1">
    <citation type="journal article" date="2014" name="Front. Microbiol.">
        <title>High frequency of phylogenetically diverse reductive dehalogenase-homologous genes in deep subseafloor sedimentary metagenomes.</title>
        <authorList>
            <person name="Kawai M."/>
            <person name="Futagami T."/>
            <person name="Toyoda A."/>
            <person name="Takaki Y."/>
            <person name="Nishi S."/>
            <person name="Hori S."/>
            <person name="Arai W."/>
            <person name="Tsubouchi T."/>
            <person name="Morono Y."/>
            <person name="Uchiyama I."/>
            <person name="Ito T."/>
            <person name="Fujiyama A."/>
            <person name="Inagaki F."/>
            <person name="Takami H."/>
        </authorList>
    </citation>
    <scope>NUCLEOTIDE SEQUENCE</scope>
    <source>
        <strain evidence="1">Expedition CK06-06</strain>
    </source>
</reference>
<dbReference type="InterPro" id="IPR006691">
    <property type="entry name" value="GyrA/parC_rep"/>
</dbReference>
<accession>X1HGF2</accession>
<evidence type="ECO:0000313" key="1">
    <source>
        <dbReference type="EMBL" id="GAH68487.1"/>
    </source>
</evidence>
<dbReference type="InterPro" id="IPR050220">
    <property type="entry name" value="Type_II_DNA_Topoisomerases"/>
</dbReference>
<dbReference type="PANTHER" id="PTHR43493">
    <property type="entry name" value="DNA GYRASE/TOPOISOMERASE SUBUNIT A"/>
    <property type="match status" value="1"/>
</dbReference>
<sequence>ELITENIEEFKEEDLIPKQEAVILLTHDGYIKRMLPTAFRAQERGGRGLIGFDLREEDRVAQLLLANTHDNLLFFTDRGKTFQIKAYEVPKAARISKGKLVHTFLGLSDDERITALIAYPEDKKVRERYLVMATEQGVIKKVRLEEFQNVRKSGIIAITLKSGDVLRWVRLSNTDEEVILATSNGQAIRFKEKDIRTMKRTAAGVRGIALKKGDRVISLDIIKKGSAKDAKFLVITARGYGKQTHLSNYKIQRRGGTGIKTAQVTK</sequence>
<dbReference type="GO" id="GO:0005524">
    <property type="term" value="F:ATP binding"/>
    <property type="evidence" value="ECO:0007669"/>
    <property type="project" value="InterPro"/>
</dbReference>
<feature type="non-terminal residue" evidence="1">
    <location>
        <position position="266"/>
    </location>
</feature>
<gene>
    <name evidence="1" type="ORF">S03H2_47026</name>
</gene>
<dbReference type="GO" id="GO:0003677">
    <property type="term" value="F:DNA binding"/>
    <property type="evidence" value="ECO:0007669"/>
    <property type="project" value="InterPro"/>
</dbReference>
<dbReference type="InterPro" id="IPR035516">
    <property type="entry name" value="Gyrase/topoIV_suA_C"/>
</dbReference>
<dbReference type="EMBL" id="BARU01029573">
    <property type="protein sequence ID" value="GAH68487.1"/>
    <property type="molecule type" value="Genomic_DNA"/>
</dbReference>
<dbReference type="Pfam" id="PF03989">
    <property type="entry name" value="DNA_gyraseA_C"/>
    <property type="match status" value="5"/>
</dbReference>
<evidence type="ECO:0008006" key="2">
    <source>
        <dbReference type="Google" id="ProtNLM"/>
    </source>
</evidence>
<protein>
    <recommendedName>
        <fullName evidence="2">DNA gyrase subunit A</fullName>
    </recommendedName>
</protein>
<dbReference type="GO" id="GO:0005737">
    <property type="term" value="C:cytoplasm"/>
    <property type="evidence" value="ECO:0007669"/>
    <property type="project" value="TreeGrafter"/>
</dbReference>
<proteinExistence type="predicted"/>
<dbReference type="Gene3D" id="2.120.10.90">
    <property type="entry name" value="DNA gyrase/topoisomerase IV, subunit A, C-terminal"/>
    <property type="match status" value="1"/>
</dbReference>
<dbReference type="GO" id="GO:0003918">
    <property type="term" value="F:DNA topoisomerase type II (double strand cut, ATP-hydrolyzing) activity"/>
    <property type="evidence" value="ECO:0007669"/>
    <property type="project" value="TreeGrafter"/>
</dbReference>
<dbReference type="PANTHER" id="PTHR43493:SF5">
    <property type="entry name" value="DNA GYRASE SUBUNIT A, CHLOROPLASTIC_MITOCHONDRIAL"/>
    <property type="match status" value="1"/>
</dbReference>
<comment type="caution">
    <text evidence="1">The sequence shown here is derived from an EMBL/GenBank/DDBJ whole genome shotgun (WGS) entry which is preliminary data.</text>
</comment>